<dbReference type="InterPro" id="IPR006379">
    <property type="entry name" value="HAD-SF_hydro_IIB"/>
</dbReference>
<dbReference type="Pfam" id="PF08282">
    <property type="entry name" value="Hydrolase_3"/>
    <property type="match status" value="1"/>
</dbReference>
<reference evidence="1 2" key="1">
    <citation type="submission" date="2018-08" db="EMBL/GenBank/DDBJ databases">
        <title>Freshwater and sediment microbial communities from various areas in North America, analyzing microbe dynamics in response to fracking.</title>
        <authorList>
            <person name="Lamendella R."/>
        </authorList>
    </citation>
    <scope>NUCLEOTIDE SEQUENCE [LARGE SCALE GENOMIC DNA]</scope>
    <source>
        <strain evidence="1 2">DB-1</strain>
    </source>
</reference>
<dbReference type="SUPFAM" id="SSF56784">
    <property type="entry name" value="HAD-like"/>
    <property type="match status" value="1"/>
</dbReference>
<dbReference type="Gene3D" id="3.30.1240.10">
    <property type="match status" value="1"/>
</dbReference>
<dbReference type="GO" id="GO:0000287">
    <property type="term" value="F:magnesium ion binding"/>
    <property type="evidence" value="ECO:0007669"/>
    <property type="project" value="TreeGrafter"/>
</dbReference>
<name>A0A3D9VJA8_BACMY</name>
<dbReference type="InterPro" id="IPR000150">
    <property type="entry name" value="Cof"/>
</dbReference>
<dbReference type="EMBL" id="QTTY01000006">
    <property type="protein sequence ID" value="REF39225.1"/>
    <property type="molecule type" value="Genomic_DNA"/>
</dbReference>
<evidence type="ECO:0000313" key="2">
    <source>
        <dbReference type="Proteomes" id="UP000256530"/>
    </source>
</evidence>
<dbReference type="GO" id="GO:0005829">
    <property type="term" value="C:cytosol"/>
    <property type="evidence" value="ECO:0007669"/>
    <property type="project" value="TreeGrafter"/>
</dbReference>
<dbReference type="Proteomes" id="UP000256530">
    <property type="component" value="Unassembled WGS sequence"/>
</dbReference>
<dbReference type="PANTHER" id="PTHR10000:SF55">
    <property type="entry name" value="5-AMINO-6-(5-PHOSPHO-D-RIBITYLAMINO)URACIL PHOSPHATASE YCSE"/>
    <property type="match status" value="1"/>
</dbReference>
<dbReference type="CDD" id="cd07516">
    <property type="entry name" value="HAD_Pase"/>
    <property type="match status" value="1"/>
</dbReference>
<dbReference type="NCBIfam" id="TIGR01484">
    <property type="entry name" value="HAD-SF-IIB"/>
    <property type="match status" value="1"/>
</dbReference>
<protein>
    <recommendedName>
        <fullName evidence="3">Cof-like hydrolase</fullName>
    </recommendedName>
</protein>
<dbReference type="AlphaFoldDB" id="A0A3D9VJA8"/>
<dbReference type="PROSITE" id="PS01229">
    <property type="entry name" value="COF_2"/>
    <property type="match status" value="1"/>
</dbReference>
<gene>
    <name evidence="1" type="ORF">DET55_106172</name>
</gene>
<dbReference type="InterPro" id="IPR036412">
    <property type="entry name" value="HAD-like_sf"/>
</dbReference>
<evidence type="ECO:0008006" key="3">
    <source>
        <dbReference type="Google" id="ProtNLM"/>
    </source>
</evidence>
<dbReference type="NCBIfam" id="TIGR00099">
    <property type="entry name" value="Cof-subfamily"/>
    <property type="match status" value="1"/>
</dbReference>
<dbReference type="InterPro" id="IPR023214">
    <property type="entry name" value="HAD_sf"/>
</dbReference>
<evidence type="ECO:0000313" key="1">
    <source>
        <dbReference type="EMBL" id="REF39225.1"/>
    </source>
</evidence>
<dbReference type="SFLD" id="SFLDG01140">
    <property type="entry name" value="C2.B:_Phosphomannomutase_and_P"/>
    <property type="match status" value="1"/>
</dbReference>
<dbReference type="PROSITE" id="PS01228">
    <property type="entry name" value="COF_1"/>
    <property type="match status" value="1"/>
</dbReference>
<dbReference type="SFLD" id="SFLDS00003">
    <property type="entry name" value="Haloacid_Dehalogenase"/>
    <property type="match status" value="1"/>
</dbReference>
<proteinExistence type="predicted"/>
<dbReference type="SFLD" id="SFLDG01144">
    <property type="entry name" value="C2.B.4:_PGP_Like"/>
    <property type="match status" value="1"/>
</dbReference>
<dbReference type="Gene3D" id="3.40.50.1000">
    <property type="entry name" value="HAD superfamily/HAD-like"/>
    <property type="match status" value="1"/>
</dbReference>
<comment type="caution">
    <text evidence="1">The sequence shown here is derived from an EMBL/GenBank/DDBJ whole genome shotgun (WGS) entry which is preliminary data.</text>
</comment>
<dbReference type="GO" id="GO:0016791">
    <property type="term" value="F:phosphatase activity"/>
    <property type="evidence" value="ECO:0007669"/>
    <property type="project" value="TreeGrafter"/>
</dbReference>
<sequence>MLNRSRVFIESGEEIMKLIAIDLDGTLLSGNKMISKENAEAIRKCQEAGHVVAICTGRSIVDIERLLLEVDLECPIIAENGALIYKDKKMMKRYPIQNMQALEIVEYLEENGLYYQLYTNKGVYVPDYGVESVRNEIEYVRNAKENFDLKELETIAALYLEHTAFHSTESCKPIVEMDIHVHKLLPFSYDIEKLKKLKETFLHNTDLAITSSYWHNLEINHRDAQKGNGLYTLAEHLNIPVENTVAIGDGLNDVSMMEKANISIAMGNAVEEIKAMCQYETLTNEEHGVAHALYKYVM</sequence>
<dbReference type="PANTHER" id="PTHR10000">
    <property type="entry name" value="PHOSPHOSERINE PHOSPHATASE"/>
    <property type="match status" value="1"/>
</dbReference>
<accession>A0A3D9VJA8</accession>
<organism evidence="1 2">
    <name type="scientific">Bacillus mycoides</name>
    <dbReference type="NCBI Taxonomy" id="1405"/>
    <lineage>
        <taxon>Bacteria</taxon>
        <taxon>Bacillati</taxon>
        <taxon>Bacillota</taxon>
        <taxon>Bacilli</taxon>
        <taxon>Bacillales</taxon>
        <taxon>Bacillaceae</taxon>
        <taxon>Bacillus</taxon>
        <taxon>Bacillus cereus group</taxon>
    </lineage>
</organism>